<dbReference type="EMBL" id="CP147247">
    <property type="protein sequence ID" value="WYJ90096.1"/>
    <property type="molecule type" value="Genomic_DNA"/>
</dbReference>
<reference evidence="2" key="1">
    <citation type="submission" date="2017-05" db="EMBL/GenBank/DDBJ databases">
        <title>The Genome Sequence of Enterococcus sp. 9E7_DIV0242.</title>
        <authorList>
            <consortium name="The Broad Institute Genomics Platform"/>
            <consortium name="The Broad Institute Genomic Center for Infectious Diseases"/>
            <person name="Earl A."/>
            <person name="Manson A."/>
            <person name="Schwartman J."/>
            <person name="Gilmore M."/>
            <person name="Abouelleil A."/>
            <person name="Cao P."/>
            <person name="Chapman S."/>
            <person name="Cusick C."/>
            <person name="Shea T."/>
            <person name="Young S."/>
            <person name="Neafsey D."/>
            <person name="Nusbaum C."/>
            <person name="Birren B."/>
        </authorList>
    </citation>
    <scope>NUCLEOTIDE SEQUENCE [LARGE SCALE GENOMIC DNA]</scope>
    <source>
        <strain evidence="2">9E7_DIV0242</strain>
    </source>
</reference>
<protein>
    <submittedName>
        <fullName evidence="2">PRD domain-containing protein</fullName>
    </submittedName>
</protein>
<keyword evidence="4" id="KW-1185">Reference proteome</keyword>
<dbReference type="GO" id="GO:0006355">
    <property type="term" value="P:regulation of DNA-templated transcription"/>
    <property type="evidence" value="ECO:0007669"/>
    <property type="project" value="InterPro"/>
</dbReference>
<dbReference type="EMBL" id="NGMM01000005">
    <property type="protein sequence ID" value="OTP13515.1"/>
    <property type="molecule type" value="Genomic_DNA"/>
</dbReference>
<dbReference type="AlphaFoldDB" id="A0A242K3E2"/>
<dbReference type="InterPro" id="IPR020044">
    <property type="entry name" value="PRD_EF0829/AHA3910"/>
</dbReference>
<dbReference type="Gene3D" id="1.10.1790.10">
    <property type="entry name" value="PRD domain"/>
    <property type="match status" value="1"/>
</dbReference>
<feature type="domain" description="PRD" evidence="1">
    <location>
        <begin position="11"/>
        <end position="113"/>
    </location>
</feature>
<reference evidence="3" key="2">
    <citation type="submission" date="2017-05" db="EMBL/GenBank/DDBJ databases">
        <authorList>
            <consortium name="The Broad Institute Genomics Platform"/>
            <consortium name="The Broad Institute Genomic Center for Infectious Diseases"/>
            <person name="Earl A."/>
            <person name="Manson A."/>
            <person name="Schwartman J."/>
            <person name="Gilmore M."/>
            <person name="Abouelleil A."/>
            <person name="Cao P."/>
            <person name="Chapman S."/>
            <person name="Cusick C."/>
            <person name="Shea T."/>
            <person name="Young S."/>
            <person name="Neafsey D."/>
            <person name="Nusbaum C."/>
            <person name="Birren B."/>
        </authorList>
    </citation>
    <scope>NUCLEOTIDE SEQUENCE</scope>
    <source>
        <strain evidence="3">9E7_DIV0242</strain>
    </source>
</reference>
<accession>A0A242K3E2</accession>
<dbReference type="PROSITE" id="PS51372">
    <property type="entry name" value="PRD_2"/>
    <property type="match status" value="1"/>
</dbReference>
<evidence type="ECO:0000259" key="1">
    <source>
        <dbReference type="PROSITE" id="PS51372"/>
    </source>
</evidence>
<dbReference type="InterPro" id="IPR036634">
    <property type="entry name" value="PRD_sf"/>
</dbReference>
<name>A0A242K3E2_9ENTE</name>
<dbReference type="OrthoDB" id="2879550at2"/>
<gene>
    <name evidence="3" type="ORF">A5888_001824</name>
    <name evidence="2" type="ORF">A5888_002993</name>
</gene>
<dbReference type="Pfam" id="PF00874">
    <property type="entry name" value="PRD"/>
    <property type="match status" value="1"/>
</dbReference>
<organism evidence="2">
    <name type="scientific">Candidatus Enterococcus clewellii</name>
    <dbReference type="NCBI Taxonomy" id="1834193"/>
    <lineage>
        <taxon>Bacteria</taxon>
        <taxon>Bacillati</taxon>
        <taxon>Bacillota</taxon>
        <taxon>Bacilli</taxon>
        <taxon>Lactobacillales</taxon>
        <taxon>Enterococcaceae</taxon>
        <taxon>Enterococcus</taxon>
    </lineage>
</organism>
<dbReference type="RefSeq" id="WP_086350005.1">
    <property type="nucleotide sequence ID" value="NZ_CP147247.1"/>
</dbReference>
<reference evidence="3" key="3">
    <citation type="submission" date="2024-03" db="EMBL/GenBank/DDBJ databases">
        <title>The Genome Sequence of Enterococcus sp. DIV0242b.</title>
        <authorList>
            <consortium name="The Broad Institute Genomics Platform"/>
            <consortium name="The Broad Institute Microbial Omics Core"/>
            <consortium name="The Broad Institute Genomic Center for Infectious Diseases"/>
            <person name="Earl A."/>
            <person name="Manson A."/>
            <person name="Gilmore M."/>
            <person name="Schwartman J."/>
            <person name="Shea T."/>
            <person name="Abouelleil A."/>
            <person name="Cao P."/>
            <person name="Chapman S."/>
            <person name="Cusick C."/>
            <person name="Young S."/>
            <person name="Neafsey D."/>
            <person name="Nusbaum C."/>
            <person name="Birren B."/>
        </authorList>
    </citation>
    <scope>NUCLEOTIDE SEQUENCE</scope>
    <source>
        <strain evidence="3">9E7_DIV0242</strain>
    </source>
</reference>
<evidence type="ECO:0000313" key="3">
    <source>
        <dbReference type="EMBL" id="WYJ90096.1"/>
    </source>
</evidence>
<sequence length="113" mass="12722">MKLAEDAKKIINESENREELEASITKTEELLTTAAIVPTELQWTILINHVNEMIKRSKANEKMAGVDPEMFEEVSKEALSIADELVKHIGNLPIDEMYVLSIHFEAAKQNAAE</sequence>
<dbReference type="SUPFAM" id="SSF63520">
    <property type="entry name" value="PTS-regulatory domain, PRD"/>
    <property type="match status" value="1"/>
</dbReference>
<dbReference type="NCBIfam" id="TIGR03582">
    <property type="entry name" value="EF_0829"/>
    <property type="match status" value="1"/>
</dbReference>
<evidence type="ECO:0000313" key="4">
    <source>
        <dbReference type="Proteomes" id="UP000195141"/>
    </source>
</evidence>
<evidence type="ECO:0000313" key="2">
    <source>
        <dbReference type="EMBL" id="OTP13515.1"/>
    </source>
</evidence>
<dbReference type="InterPro" id="IPR011608">
    <property type="entry name" value="PRD"/>
</dbReference>
<dbReference type="Proteomes" id="UP000195141">
    <property type="component" value="Chromosome"/>
</dbReference>
<proteinExistence type="predicted"/>